<feature type="transmembrane region" description="Helical" evidence="11">
    <location>
        <begin position="32"/>
        <end position="50"/>
    </location>
</feature>
<keyword evidence="3" id="KW-0589">Pheromone response</keyword>
<dbReference type="OMA" id="ATTEICC"/>
<feature type="region of interest" description="Disordered" evidence="10">
    <location>
        <begin position="360"/>
        <end position="385"/>
    </location>
</feature>
<keyword evidence="5 11" id="KW-1133">Transmembrane helix</keyword>
<proteinExistence type="inferred from homology"/>
<keyword evidence="7 11" id="KW-0472">Membrane</keyword>
<dbReference type="KEGG" id="spaa:SPAPADRAFT_146456"/>
<evidence type="ECO:0000313" key="12">
    <source>
        <dbReference type="EMBL" id="EGW35332.1"/>
    </source>
</evidence>
<evidence type="ECO:0000256" key="8">
    <source>
        <dbReference type="ARBA" id="ARBA00023170"/>
    </source>
</evidence>
<evidence type="ECO:0000256" key="4">
    <source>
        <dbReference type="ARBA" id="ARBA00022692"/>
    </source>
</evidence>
<keyword evidence="4 11" id="KW-0812">Transmembrane</keyword>
<evidence type="ECO:0000256" key="7">
    <source>
        <dbReference type="ARBA" id="ARBA00023136"/>
    </source>
</evidence>
<keyword evidence="9" id="KW-0807">Transducer</keyword>
<sequence>MDSRAAGLAAFALISWILLIPPFIWHCKCKNFPAICLVFWLSFVNFNVFFNTMVWGHDNFYHAWDGKIWCDVTVRLEAGSSTGKICAITSLILNLYMILRAKPGVFLEFNSWKKRAIDLSICLITPIFIMSTNYIISAFRYGVFKYEGCVSMFGPNYATIGLDHMWPIIWSSIALVIAIMTLYSFFTQRKEISNILVCTNSGLTYQRFARLLIFCLLIILAMAPLSGYYFADIFKYKLHKFEWDEVHQEDWGEIMYYDVGFTVGYRRLVNSILSIIAFLLFGLGSDAVEMYKSIINDTILLFSRKVPGEEKDQVTFLTTLPNRATRIFSNKSDKTPSQNSAGTTLNEYGQFNNAMSDMDVKHTSTSQSNKSKESGPPLPNGTFFSNVDNYLEQELKSIIMQETETGKSGQKCSYRFQVEQV</sequence>
<comment type="similarity">
    <text evidence="2">Belongs to the G-protein coupled receptor 4 family.</text>
</comment>
<feature type="transmembrane region" description="Helical" evidence="11">
    <location>
        <begin position="265"/>
        <end position="283"/>
    </location>
</feature>
<keyword evidence="13" id="KW-1185">Reference proteome</keyword>
<dbReference type="CDD" id="cd14966">
    <property type="entry name" value="7tmD_STE3"/>
    <property type="match status" value="1"/>
</dbReference>
<gene>
    <name evidence="12" type="ORF">SPAPADRAFT_146456</name>
</gene>
<dbReference type="PANTHER" id="PTHR28097:SF1">
    <property type="entry name" value="PHEROMONE A FACTOR RECEPTOR"/>
    <property type="match status" value="1"/>
</dbReference>
<dbReference type="RefSeq" id="XP_007372744.1">
    <property type="nucleotide sequence ID" value="XM_007372682.1"/>
</dbReference>
<feature type="transmembrane region" description="Helical" evidence="11">
    <location>
        <begin position="6"/>
        <end position="25"/>
    </location>
</feature>
<accession>G3AGJ3</accession>
<evidence type="ECO:0008006" key="14">
    <source>
        <dbReference type="Google" id="ProtNLM"/>
    </source>
</evidence>
<dbReference type="STRING" id="619300.G3AGJ3"/>
<keyword evidence="8" id="KW-0675">Receptor</keyword>
<feature type="transmembrane region" description="Helical" evidence="11">
    <location>
        <begin position="164"/>
        <end position="186"/>
    </location>
</feature>
<evidence type="ECO:0000256" key="9">
    <source>
        <dbReference type="ARBA" id="ARBA00023224"/>
    </source>
</evidence>
<dbReference type="Proteomes" id="UP000000709">
    <property type="component" value="Unassembled WGS sequence"/>
</dbReference>
<name>G3AGJ3_SPAPN</name>
<dbReference type="AlphaFoldDB" id="G3AGJ3"/>
<feature type="transmembrane region" description="Helical" evidence="11">
    <location>
        <begin position="119"/>
        <end position="144"/>
    </location>
</feature>
<evidence type="ECO:0000313" key="13">
    <source>
        <dbReference type="Proteomes" id="UP000000709"/>
    </source>
</evidence>
<dbReference type="OrthoDB" id="2874149at2759"/>
<organism evidence="13">
    <name type="scientific">Spathaspora passalidarum (strain NRRL Y-27907 / 11-Y1)</name>
    <dbReference type="NCBI Taxonomy" id="619300"/>
    <lineage>
        <taxon>Eukaryota</taxon>
        <taxon>Fungi</taxon>
        <taxon>Dikarya</taxon>
        <taxon>Ascomycota</taxon>
        <taxon>Saccharomycotina</taxon>
        <taxon>Pichiomycetes</taxon>
        <taxon>Debaryomycetaceae</taxon>
        <taxon>Spathaspora</taxon>
    </lineage>
</organism>
<feature type="transmembrane region" description="Helical" evidence="11">
    <location>
        <begin position="81"/>
        <end position="99"/>
    </location>
</feature>
<evidence type="ECO:0000256" key="3">
    <source>
        <dbReference type="ARBA" id="ARBA00022507"/>
    </source>
</evidence>
<evidence type="ECO:0000256" key="2">
    <source>
        <dbReference type="ARBA" id="ARBA00011085"/>
    </source>
</evidence>
<dbReference type="GO" id="GO:0005886">
    <property type="term" value="C:plasma membrane"/>
    <property type="evidence" value="ECO:0007669"/>
    <property type="project" value="TreeGrafter"/>
</dbReference>
<dbReference type="InParanoid" id="G3AGJ3"/>
<dbReference type="GeneID" id="18870717"/>
<keyword evidence="6" id="KW-0297">G-protein coupled receptor</keyword>
<evidence type="ECO:0000256" key="6">
    <source>
        <dbReference type="ARBA" id="ARBA00023040"/>
    </source>
</evidence>
<protein>
    <recommendedName>
        <fullName evidence="14">Pheromone a factor receptor</fullName>
    </recommendedName>
</protein>
<feature type="transmembrane region" description="Helical" evidence="11">
    <location>
        <begin position="211"/>
        <end position="231"/>
    </location>
</feature>
<dbReference type="InterPro" id="IPR001499">
    <property type="entry name" value="GPCR_STE3"/>
</dbReference>
<dbReference type="FunCoup" id="G3AGJ3">
    <property type="interactions" value="69"/>
</dbReference>
<dbReference type="eggNOG" id="ENOG502S44N">
    <property type="taxonomic scope" value="Eukaryota"/>
</dbReference>
<dbReference type="GO" id="GO:0000750">
    <property type="term" value="P:pheromone-dependent signal transduction involved in conjugation with cellular fusion"/>
    <property type="evidence" value="ECO:0007669"/>
    <property type="project" value="TreeGrafter"/>
</dbReference>
<reference evidence="12 13" key="1">
    <citation type="journal article" date="2011" name="Proc. Natl. Acad. Sci. U.S.A.">
        <title>Comparative genomics of xylose-fermenting fungi for enhanced biofuel production.</title>
        <authorList>
            <person name="Wohlbach D.J."/>
            <person name="Kuo A."/>
            <person name="Sato T.K."/>
            <person name="Potts K.M."/>
            <person name="Salamov A.A."/>
            <person name="LaButti K.M."/>
            <person name="Sun H."/>
            <person name="Clum A."/>
            <person name="Pangilinan J.L."/>
            <person name="Lindquist E.A."/>
            <person name="Lucas S."/>
            <person name="Lapidus A."/>
            <person name="Jin M."/>
            <person name="Gunawan C."/>
            <person name="Balan V."/>
            <person name="Dale B.E."/>
            <person name="Jeffries T.W."/>
            <person name="Zinkel R."/>
            <person name="Barry K.W."/>
            <person name="Grigoriev I.V."/>
            <person name="Gasch A.P."/>
        </authorList>
    </citation>
    <scope>NUCLEOTIDE SEQUENCE [LARGE SCALE GENOMIC DNA]</scope>
    <source>
        <strain evidence="13">NRRL Y-27907 / 11-Y1</strain>
    </source>
</reference>
<evidence type="ECO:0000256" key="5">
    <source>
        <dbReference type="ARBA" id="ARBA00022989"/>
    </source>
</evidence>
<dbReference type="Pfam" id="PF02076">
    <property type="entry name" value="STE3"/>
    <property type="match status" value="1"/>
</dbReference>
<evidence type="ECO:0000256" key="1">
    <source>
        <dbReference type="ARBA" id="ARBA00004141"/>
    </source>
</evidence>
<evidence type="ECO:0000256" key="11">
    <source>
        <dbReference type="SAM" id="Phobius"/>
    </source>
</evidence>
<dbReference type="PANTHER" id="PTHR28097">
    <property type="entry name" value="PHEROMONE A FACTOR RECEPTOR"/>
    <property type="match status" value="1"/>
</dbReference>
<dbReference type="EMBL" id="GL996499">
    <property type="protein sequence ID" value="EGW35332.1"/>
    <property type="molecule type" value="Genomic_DNA"/>
</dbReference>
<dbReference type="HOGENOM" id="CLU_027592_4_0_1"/>
<evidence type="ECO:0000256" key="10">
    <source>
        <dbReference type="SAM" id="MobiDB-lite"/>
    </source>
</evidence>
<dbReference type="PRINTS" id="PR00899">
    <property type="entry name" value="GPCRSTE3"/>
</dbReference>
<dbReference type="GO" id="GO:0004932">
    <property type="term" value="F:mating-type factor pheromone receptor activity"/>
    <property type="evidence" value="ECO:0007669"/>
    <property type="project" value="InterPro"/>
</dbReference>
<comment type="subcellular location">
    <subcellularLocation>
        <location evidence="1">Membrane</location>
        <topology evidence="1">Multi-pass membrane protein</topology>
    </subcellularLocation>
</comment>